<gene>
    <name evidence="1" type="ORF">EDD18DRAFT_1358490</name>
</gene>
<protein>
    <submittedName>
        <fullName evidence="1">Uncharacterized protein</fullName>
    </submittedName>
</protein>
<dbReference type="EMBL" id="JAUEPU010000033">
    <property type="protein sequence ID" value="KAK0491717.1"/>
    <property type="molecule type" value="Genomic_DNA"/>
</dbReference>
<evidence type="ECO:0000313" key="2">
    <source>
        <dbReference type="Proteomes" id="UP001175228"/>
    </source>
</evidence>
<evidence type="ECO:0000313" key="1">
    <source>
        <dbReference type="EMBL" id="KAK0491717.1"/>
    </source>
</evidence>
<keyword evidence="2" id="KW-1185">Reference proteome</keyword>
<comment type="caution">
    <text evidence="1">The sequence shown here is derived from an EMBL/GenBank/DDBJ whole genome shotgun (WGS) entry which is preliminary data.</text>
</comment>
<accession>A0AA39PW85</accession>
<name>A0AA39PW85_9AGAR</name>
<organism evidence="1 2">
    <name type="scientific">Armillaria luteobubalina</name>
    <dbReference type="NCBI Taxonomy" id="153913"/>
    <lineage>
        <taxon>Eukaryota</taxon>
        <taxon>Fungi</taxon>
        <taxon>Dikarya</taxon>
        <taxon>Basidiomycota</taxon>
        <taxon>Agaricomycotina</taxon>
        <taxon>Agaricomycetes</taxon>
        <taxon>Agaricomycetidae</taxon>
        <taxon>Agaricales</taxon>
        <taxon>Marasmiineae</taxon>
        <taxon>Physalacriaceae</taxon>
        <taxon>Armillaria</taxon>
    </lineage>
</organism>
<reference evidence="1" key="1">
    <citation type="submission" date="2023-06" db="EMBL/GenBank/DDBJ databases">
        <authorList>
            <consortium name="Lawrence Berkeley National Laboratory"/>
            <person name="Ahrendt S."/>
            <person name="Sahu N."/>
            <person name="Indic B."/>
            <person name="Wong-Bajracharya J."/>
            <person name="Merenyi Z."/>
            <person name="Ke H.-M."/>
            <person name="Monk M."/>
            <person name="Kocsube S."/>
            <person name="Drula E."/>
            <person name="Lipzen A."/>
            <person name="Balint B."/>
            <person name="Henrissat B."/>
            <person name="Andreopoulos B."/>
            <person name="Martin F.M."/>
            <person name="Harder C.B."/>
            <person name="Rigling D."/>
            <person name="Ford K.L."/>
            <person name="Foster G.D."/>
            <person name="Pangilinan J."/>
            <person name="Papanicolaou A."/>
            <person name="Barry K."/>
            <person name="LaButti K."/>
            <person name="Viragh M."/>
            <person name="Koriabine M."/>
            <person name="Yan M."/>
            <person name="Riley R."/>
            <person name="Champramary S."/>
            <person name="Plett K.L."/>
            <person name="Tsai I.J."/>
            <person name="Slot J."/>
            <person name="Sipos G."/>
            <person name="Plett J."/>
            <person name="Nagy L.G."/>
            <person name="Grigoriev I.V."/>
        </authorList>
    </citation>
    <scope>NUCLEOTIDE SEQUENCE</scope>
    <source>
        <strain evidence="1">HWK02</strain>
    </source>
</reference>
<sequence length="521" mass="58001">MVGVQLLDVSDGSRASQFDSARYPEFLEIIDRFESDLSFPALIESYTTGTHPYFQLQASILSLSADNGERFYGCMLDIIKSFEDKYPRALLSPASLPSAGSLPSPPMLSHVRNGLPFEVLERIFTACAFTHNYIRLRMNADWQYWVGGIPGKWHADLYAFAVECAVSYMSHKWGFASWVVGVTFECWPSTPAPFFFKVFTYPVIGYPRILPASVVSLCIIRCCLRAYSIECMLALCCNIQSVTIHSVYYGHVMAPLARAFTAADIVKWLSKRRIKIASRCGALELYPPSIKRLSLHVPDSSYVINSTASDARGTPPLLLQLFPESSPLPVALYYLWDDKAFPVRLCLSAVQDLELILSAHMRYVLPRVAMHMGRHITVLRLVFPPPPYVRHTDALSLSGFVSLLDLQIETAPCDIESVMLGCATWCSTARLRRDSSFTLCLSPADNRVQLERALTDRLFLSVLGGTAVNDHRPLCGSFGLGLRTSSSSADQHELRTVVDIFLARIVADSSVCSTVRDALFC</sequence>
<proteinExistence type="predicted"/>
<dbReference type="Proteomes" id="UP001175228">
    <property type="component" value="Unassembled WGS sequence"/>
</dbReference>
<dbReference type="AlphaFoldDB" id="A0AA39PW85"/>